<dbReference type="Proteomes" id="UP000468531">
    <property type="component" value="Unassembled WGS sequence"/>
</dbReference>
<feature type="signal peptide" evidence="1">
    <location>
        <begin position="1"/>
        <end position="21"/>
    </location>
</feature>
<reference evidence="2 3" key="1">
    <citation type="journal article" date="2020" name="Arch. Microbiol.">
        <title>Bradyrhizobium uaiense sp. nov., a new highly efficient cowpea symbiont.</title>
        <authorList>
            <person name="Cabral Michel D."/>
            <person name="Azarias Guimaraes A."/>
            <person name="Martins da Costa E."/>
            <person name="Soares de Carvalho T."/>
            <person name="Balsanelli E."/>
            <person name="Willems A."/>
            <person name="Maltempi de Souza E."/>
            <person name="de Souza Moreira F.M."/>
        </authorList>
    </citation>
    <scope>NUCLEOTIDE SEQUENCE [LARGE SCALE GENOMIC DNA]</scope>
    <source>
        <strain evidence="2 3">UFLA 03-164</strain>
    </source>
</reference>
<feature type="chain" id="PRO_5026956263" evidence="1">
    <location>
        <begin position="22"/>
        <end position="143"/>
    </location>
</feature>
<keyword evidence="1" id="KW-0732">Signal</keyword>
<keyword evidence="3" id="KW-1185">Reference proteome</keyword>
<organism evidence="2 3">
    <name type="scientific">Bradyrhizobium uaiense</name>
    <dbReference type="NCBI Taxonomy" id="2594946"/>
    <lineage>
        <taxon>Bacteria</taxon>
        <taxon>Pseudomonadati</taxon>
        <taxon>Pseudomonadota</taxon>
        <taxon>Alphaproteobacteria</taxon>
        <taxon>Hyphomicrobiales</taxon>
        <taxon>Nitrobacteraceae</taxon>
        <taxon>Bradyrhizobium</taxon>
    </lineage>
</organism>
<protein>
    <submittedName>
        <fullName evidence="2">Uncharacterized protein</fullName>
    </submittedName>
</protein>
<accession>A0A6P1BH30</accession>
<name>A0A6P1BH30_9BRAD</name>
<dbReference type="RefSeq" id="WP_163155395.1">
    <property type="nucleotide sequence ID" value="NZ_VKHP01000067.1"/>
</dbReference>
<evidence type="ECO:0000313" key="3">
    <source>
        <dbReference type="Proteomes" id="UP000468531"/>
    </source>
</evidence>
<gene>
    <name evidence="2" type="ORF">FNJ47_18290</name>
</gene>
<evidence type="ECO:0000256" key="1">
    <source>
        <dbReference type="SAM" id="SignalP"/>
    </source>
</evidence>
<proteinExistence type="predicted"/>
<dbReference type="EMBL" id="VKHP01000067">
    <property type="protein sequence ID" value="NEU97728.1"/>
    <property type="molecule type" value="Genomic_DNA"/>
</dbReference>
<evidence type="ECO:0000313" key="2">
    <source>
        <dbReference type="EMBL" id="NEU97728.1"/>
    </source>
</evidence>
<sequence length="143" mass="15698">MSKMIWNACLAILLLASTSVAAWSQERCSVDVLKGSYIFAGRGFIEAIEPTIQRVHYGVFIFDGAGKLSGKQSSSRGGKIGREKLEGTYTLDADCTGTLTLATVGYGNPGFETHWDLYVTEDHKRGHIVRMDEGNMAVRSFEK</sequence>
<comment type="caution">
    <text evidence="2">The sequence shown here is derived from an EMBL/GenBank/DDBJ whole genome shotgun (WGS) entry which is preliminary data.</text>
</comment>
<dbReference type="AlphaFoldDB" id="A0A6P1BH30"/>